<evidence type="ECO:0000259" key="2">
    <source>
        <dbReference type="Pfam" id="PF13354"/>
    </source>
</evidence>
<sequence length="408" mass="44411">MGWRVCLCLSIAALANLFPGIVIAQEAAPPPQTVTPKITPAAVLTRFFQTDEVKADWFTPEFLAAVPLPQVQGIIQQIKQLGQFESVQAAADGFVLQLSQVTIPAKIALTADGKISGLLFSPPTQNLASLEAAIAQFKQLPGQVSVLVRAGKTPIAALNSTQRLGVGSAFKLAVLDVLQSQIAEQKLTWQTVVPLQSQFKSLPSGKLQTWPDGALLTVQTLAALMISESDNTATDHLIQLVGRENLEAMAPPNRPFLMTREFFQLKSPSNQGLLNYYRQGNLEQQRSVLTALAKRPLPDVAEFTGDKPQALDVEWFFSATELCQLIDRVADLPLTRINPGVAAAQDWQQVAFKGGSEVGVLNFTTQVRSPDGRIYCMAATWNHNQAINQTRFASLYGGILNILQNQKK</sequence>
<evidence type="ECO:0000313" key="3">
    <source>
        <dbReference type="EMBL" id="MBE9028305.1"/>
    </source>
</evidence>
<gene>
    <name evidence="3" type="ORF">IQ266_00860</name>
</gene>
<dbReference type="Gene3D" id="3.40.710.10">
    <property type="entry name" value="DD-peptidase/beta-lactamase superfamily"/>
    <property type="match status" value="1"/>
</dbReference>
<evidence type="ECO:0000256" key="1">
    <source>
        <dbReference type="SAM" id="SignalP"/>
    </source>
</evidence>
<dbReference type="PANTHER" id="PTHR35333:SF5">
    <property type="entry name" value="CONSERVED LIPOPROTEIN LPQF-RELATED"/>
    <property type="match status" value="1"/>
</dbReference>
<dbReference type="Pfam" id="PF13354">
    <property type="entry name" value="Beta-lactamase2"/>
    <property type="match status" value="1"/>
</dbReference>
<dbReference type="PANTHER" id="PTHR35333">
    <property type="entry name" value="BETA-LACTAMASE"/>
    <property type="match status" value="1"/>
</dbReference>
<keyword evidence="3" id="KW-0378">Hydrolase</keyword>
<name>A0A928VH98_9CYAN</name>
<dbReference type="AlphaFoldDB" id="A0A928VH98"/>
<keyword evidence="1" id="KW-0732">Signal</keyword>
<feature type="signal peptide" evidence="1">
    <location>
        <begin position="1"/>
        <end position="24"/>
    </location>
</feature>
<keyword evidence="4" id="KW-1185">Reference proteome</keyword>
<dbReference type="GO" id="GO:0046677">
    <property type="term" value="P:response to antibiotic"/>
    <property type="evidence" value="ECO:0007669"/>
    <property type="project" value="InterPro"/>
</dbReference>
<feature type="chain" id="PRO_5038014901" evidence="1">
    <location>
        <begin position="25"/>
        <end position="408"/>
    </location>
</feature>
<dbReference type="GO" id="GO:0030655">
    <property type="term" value="P:beta-lactam antibiotic catabolic process"/>
    <property type="evidence" value="ECO:0007669"/>
    <property type="project" value="InterPro"/>
</dbReference>
<dbReference type="SUPFAM" id="SSF56601">
    <property type="entry name" value="beta-lactamase/transpeptidase-like"/>
    <property type="match status" value="1"/>
</dbReference>
<dbReference type="EMBL" id="JADEXQ010000002">
    <property type="protein sequence ID" value="MBE9028305.1"/>
    <property type="molecule type" value="Genomic_DNA"/>
</dbReference>
<dbReference type="InterPro" id="IPR045155">
    <property type="entry name" value="Beta-lactam_cat"/>
</dbReference>
<reference evidence="3" key="1">
    <citation type="submission" date="2020-10" db="EMBL/GenBank/DDBJ databases">
        <authorList>
            <person name="Castelo-Branco R."/>
            <person name="Eusebio N."/>
            <person name="Adriana R."/>
            <person name="Vieira A."/>
            <person name="Brugerolle De Fraissinette N."/>
            <person name="Rezende De Castro R."/>
            <person name="Schneider M.P."/>
            <person name="Vasconcelos V."/>
            <person name="Leao P.N."/>
        </authorList>
    </citation>
    <scope>NUCLEOTIDE SEQUENCE</scope>
    <source>
        <strain evidence="3">LEGE 11480</strain>
    </source>
</reference>
<accession>A0A928VH98</accession>
<evidence type="ECO:0000313" key="4">
    <source>
        <dbReference type="Proteomes" id="UP000625316"/>
    </source>
</evidence>
<dbReference type="InterPro" id="IPR012338">
    <property type="entry name" value="Beta-lactam/transpept-like"/>
</dbReference>
<proteinExistence type="predicted"/>
<dbReference type="Proteomes" id="UP000625316">
    <property type="component" value="Unassembled WGS sequence"/>
</dbReference>
<dbReference type="GO" id="GO:0008800">
    <property type="term" value="F:beta-lactamase activity"/>
    <property type="evidence" value="ECO:0007669"/>
    <property type="project" value="InterPro"/>
</dbReference>
<feature type="domain" description="Beta-lactamase class A catalytic" evidence="2">
    <location>
        <begin position="156"/>
        <end position="249"/>
    </location>
</feature>
<protein>
    <submittedName>
        <fullName evidence="3">Serine hydrolase</fullName>
    </submittedName>
</protein>
<comment type="caution">
    <text evidence="3">The sequence shown here is derived from an EMBL/GenBank/DDBJ whole genome shotgun (WGS) entry which is preliminary data.</text>
</comment>
<organism evidence="3 4">
    <name type="scientific">Romeriopsis navalis LEGE 11480</name>
    <dbReference type="NCBI Taxonomy" id="2777977"/>
    <lineage>
        <taxon>Bacteria</taxon>
        <taxon>Bacillati</taxon>
        <taxon>Cyanobacteriota</taxon>
        <taxon>Cyanophyceae</taxon>
        <taxon>Leptolyngbyales</taxon>
        <taxon>Leptolyngbyaceae</taxon>
        <taxon>Romeriopsis</taxon>
        <taxon>Romeriopsis navalis</taxon>
    </lineage>
</organism>
<dbReference type="InterPro" id="IPR000871">
    <property type="entry name" value="Beta-lactam_class-A"/>
</dbReference>